<comment type="similarity">
    <text evidence="1">Belongs to the peptidase M24B family.</text>
</comment>
<organism evidence="7 8">
    <name type="scientific">Hyphococcus aureus</name>
    <dbReference type="NCBI Taxonomy" id="2666033"/>
    <lineage>
        <taxon>Bacteria</taxon>
        <taxon>Pseudomonadati</taxon>
        <taxon>Pseudomonadota</taxon>
        <taxon>Alphaproteobacteria</taxon>
        <taxon>Parvularculales</taxon>
        <taxon>Parvularculaceae</taxon>
        <taxon>Hyphococcus</taxon>
    </lineage>
</organism>
<dbReference type="Pfam" id="PF16188">
    <property type="entry name" value="Peptidase_M24_C"/>
    <property type="match status" value="1"/>
</dbReference>
<gene>
    <name evidence="7" type="ORF">ACFMB1_17680</name>
</gene>
<dbReference type="InterPro" id="IPR029149">
    <property type="entry name" value="Creatin/AminoP/Spt16_N"/>
</dbReference>
<dbReference type="EC" id="3.4.11.-" evidence="7"/>
<evidence type="ECO:0000259" key="5">
    <source>
        <dbReference type="Pfam" id="PF01321"/>
    </source>
</evidence>
<dbReference type="SUPFAM" id="SSF53092">
    <property type="entry name" value="Creatinase/prolidase N-terminal domain"/>
    <property type="match status" value="2"/>
</dbReference>
<dbReference type="InterPro" id="IPR033740">
    <property type="entry name" value="Pept_M24B"/>
</dbReference>
<dbReference type="PANTHER" id="PTHR43763:SF6">
    <property type="entry name" value="XAA-PRO AMINOPEPTIDASE 1"/>
    <property type="match status" value="1"/>
</dbReference>
<keyword evidence="3 7" id="KW-0378">Hydrolase</keyword>
<dbReference type="InterPro" id="IPR050422">
    <property type="entry name" value="X-Pro_aminopeptidase_P"/>
</dbReference>
<feature type="domain" description="Creatinase N-terminal" evidence="5">
    <location>
        <begin position="21"/>
        <end position="145"/>
    </location>
</feature>
<dbReference type="PANTHER" id="PTHR43763">
    <property type="entry name" value="XAA-PRO AMINOPEPTIDASE 1"/>
    <property type="match status" value="1"/>
</dbReference>
<keyword evidence="7" id="KW-0645">Protease</keyword>
<feature type="domain" description="Peptidase M24 C-terminal" evidence="6">
    <location>
        <begin position="545"/>
        <end position="605"/>
    </location>
</feature>
<dbReference type="SUPFAM" id="SSF55920">
    <property type="entry name" value="Creatinase/aminopeptidase"/>
    <property type="match status" value="1"/>
</dbReference>
<keyword evidence="2" id="KW-0479">Metal-binding</keyword>
<feature type="domain" description="Peptidase M24" evidence="4">
    <location>
        <begin position="322"/>
        <end position="534"/>
    </location>
</feature>
<reference evidence="7 8" key="1">
    <citation type="submission" date="2024-09" db="EMBL/GenBank/DDBJ databases">
        <authorList>
            <person name="Zhang Z.-H."/>
        </authorList>
    </citation>
    <scope>NUCLEOTIDE SEQUENCE [LARGE SCALE GENOMIC DNA]</scope>
    <source>
        <strain evidence="7 8">HHTR114</strain>
    </source>
</reference>
<dbReference type="RefSeq" id="WP_379881213.1">
    <property type="nucleotide sequence ID" value="NZ_JBHPON010000003.1"/>
</dbReference>
<dbReference type="InterPro" id="IPR032416">
    <property type="entry name" value="Peptidase_M24_C"/>
</dbReference>
<protein>
    <submittedName>
        <fullName evidence="7">Aminopeptidase P family protein</fullName>
        <ecNumber evidence="7">3.4.11.-</ecNumber>
    </submittedName>
</protein>
<dbReference type="Pfam" id="PF00557">
    <property type="entry name" value="Peptidase_M24"/>
    <property type="match status" value="1"/>
</dbReference>
<dbReference type="CDD" id="cd01085">
    <property type="entry name" value="APP"/>
    <property type="match status" value="1"/>
</dbReference>
<dbReference type="Gene3D" id="3.40.350.10">
    <property type="entry name" value="Creatinase/prolidase N-terminal domain"/>
    <property type="match status" value="2"/>
</dbReference>
<dbReference type="InterPro" id="IPR036005">
    <property type="entry name" value="Creatinase/aminopeptidase-like"/>
</dbReference>
<dbReference type="GO" id="GO:0004177">
    <property type="term" value="F:aminopeptidase activity"/>
    <property type="evidence" value="ECO:0007669"/>
    <property type="project" value="UniProtKB-KW"/>
</dbReference>
<evidence type="ECO:0000259" key="6">
    <source>
        <dbReference type="Pfam" id="PF16188"/>
    </source>
</evidence>
<keyword evidence="7" id="KW-0031">Aminopeptidase</keyword>
<name>A0ABW1L1M6_9PROT</name>
<evidence type="ECO:0000256" key="1">
    <source>
        <dbReference type="ARBA" id="ARBA00008766"/>
    </source>
</evidence>
<dbReference type="Gene3D" id="3.90.230.10">
    <property type="entry name" value="Creatinase/methionine aminopeptidase superfamily"/>
    <property type="match status" value="1"/>
</dbReference>
<dbReference type="InterPro" id="IPR000587">
    <property type="entry name" value="Creatinase_N"/>
</dbReference>
<evidence type="ECO:0000313" key="7">
    <source>
        <dbReference type="EMBL" id="MFC6037391.1"/>
    </source>
</evidence>
<dbReference type="EMBL" id="JBHPON010000003">
    <property type="protein sequence ID" value="MFC6037391.1"/>
    <property type="molecule type" value="Genomic_DNA"/>
</dbReference>
<dbReference type="Pfam" id="PF01321">
    <property type="entry name" value="Creatinase_N"/>
    <property type="match status" value="1"/>
</dbReference>
<evidence type="ECO:0000313" key="8">
    <source>
        <dbReference type="Proteomes" id="UP001596116"/>
    </source>
</evidence>
<dbReference type="Proteomes" id="UP001596116">
    <property type="component" value="Unassembled WGS sequence"/>
</dbReference>
<dbReference type="Pfam" id="PF16189">
    <property type="entry name" value="Creatinase_N_2"/>
    <property type="match status" value="1"/>
</dbReference>
<keyword evidence="8" id="KW-1185">Reference proteome</keyword>
<sequence>MFQTFEPVSDRSFAGKHLPLLRAEMTKQNLDGFLIPHDDEYQNEYIPAYAERLMWATGFSGSAGAALILQDKAIMFTDGRYTVQVRQQADSAFFDYVDLMETPPDAWLSEHGANGARIGYDPMLHTLAGVQKLKAAAEKAGFELVAVMQNPVDAAWSDQPAAPLTPVKPHDLQFAGKSSEEKRKEIAAAVAKAGADTALITAPPSIAWLFNVRGQDVSRSPLPLGRALINKDGTATFFVAPEKTGNDLSGFLGDDVDIRAESDVASALEKLGKSGAKVAVDPALAPSKYVDDLKANGAVVINLTDPCALPRAAKNETEIAGARTAHIRDGAAITVFLHWLDTDAQSGAIDEITAAQKLESIRAQSDMLRDLSFDTISGAGPNSALPHYRVSTESNIKLDRGTLYLVDSGGQYPDGTTDITRTVPIGEASDEMRDRFTRVLKGHIALATMKFPAGTTGHQLDMVARKPLWDAGLDYDHGTGHGVGSFLGVHEGPQRIAKAPNTQALKPGMILSNEPGYYKEGAFGIRIENLIVVTPPKPVTGGEREMMEFETITLAPINLDLVKIALLTEHERQWLNEYHARVRDTLSSLLPPAIRDWFEKATRAI</sequence>
<accession>A0ABW1L1M6</accession>
<proteinExistence type="inferred from homology"/>
<comment type="caution">
    <text evidence="7">The sequence shown here is derived from an EMBL/GenBank/DDBJ whole genome shotgun (WGS) entry which is preliminary data.</text>
</comment>
<evidence type="ECO:0000256" key="3">
    <source>
        <dbReference type="ARBA" id="ARBA00022801"/>
    </source>
</evidence>
<evidence type="ECO:0000259" key="4">
    <source>
        <dbReference type="Pfam" id="PF00557"/>
    </source>
</evidence>
<evidence type="ECO:0000256" key="2">
    <source>
        <dbReference type="ARBA" id="ARBA00022723"/>
    </source>
</evidence>
<dbReference type="InterPro" id="IPR000994">
    <property type="entry name" value="Pept_M24"/>
</dbReference>